<dbReference type="AlphaFoldDB" id="A0A9X4RMZ4"/>
<dbReference type="SUPFAM" id="SSF56601">
    <property type="entry name" value="beta-lactamase/transpeptidase-like"/>
    <property type="match status" value="1"/>
</dbReference>
<evidence type="ECO:0000313" key="4">
    <source>
        <dbReference type="Proteomes" id="UP001154240"/>
    </source>
</evidence>
<reference evidence="3" key="2">
    <citation type="submission" date="2022-10" db="EMBL/GenBank/DDBJ databases">
        <authorList>
            <person name="Aronson H.S."/>
        </authorList>
    </citation>
    <scope>NUCLEOTIDE SEQUENCE</scope>
    <source>
        <strain evidence="3">RS19-109</strain>
    </source>
</reference>
<dbReference type="GO" id="GO:0006508">
    <property type="term" value="P:proteolysis"/>
    <property type="evidence" value="ECO:0007669"/>
    <property type="project" value="InterPro"/>
</dbReference>
<dbReference type="PANTHER" id="PTHR30023:SF0">
    <property type="entry name" value="PENICILLIN-SENSITIVE CARBOXYPEPTIDASE A"/>
    <property type="match status" value="1"/>
</dbReference>
<evidence type="ECO:0000313" key="3">
    <source>
        <dbReference type="EMBL" id="MDG4476750.1"/>
    </source>
</evidence>
<dbReference type="InterPro" id="IPR000667">
    <property type="entry name" value="Peptidase_S13"/>
</dbReference>
<comment type="similarity">
    <text evidence="1">Belongs to the peptidase S13 family.</text>
</comment>
<keyword evidence="4" id="KW-1185">Reference proteome</keyword>
<accession>A0A9X4RMZ4</accession>
<comment type="caution">
    <text evidence="3">The sequence shown here is derived from an EMBL/GenBank/DDBJ whole genome shotgun (WGS) entry which is preliminary data.</text>
</comment>
<keyword evidence="2" id="KW-0378">Hydrolase</keyword>
<proteinExistence type="inferred from homology"/>
<keyword evidence="3" id="KW-0121">Carboxypeptidase</keyword>
<dbReference type="GO" id="GO:0000270">
    <property type="term" value="P:peptidoglycan metabolic process"/>
    <property type="evidence" value="ECO:0007669"/>
    <property type="project" value="TreeGrafter"/>
</dbReference>
<dbReference type="InterPro" id="IPR012338">
    <property type="entry name" value="Beta-lactam/transpept-like"/>
</dbReference>
<keyword evidence="3" id="KW-0645">Protease</keyword>
<evidence type="ECO:0000256" key="2">
    <source>
        <dbReference type="ARBA" id="ARBA00022801"/>
    </source>
</evidence>
<dbReference type="PANTHER" id="PTHR30023">
    <property type="entry name" value="D-ALANYL-D-ALANINE CARBOXYPEPTIDASE"/>
    <property type="match status" value="1"/>
</dbReference>
<dbReference type="EMBL" id="JAPHEH010000001">
    <property type="protein sequence ID" value="MDG4476750.1"/>
    <property type="molecule type" value="Genomic_DNA"/>
</dbReference>
<dbReference type="RefSeq" id="WP_307633715.1">
    <property type="nucleotide sequence ID" value="NZ_JAPHEH010000001.1"/>
</dbReference>
<sequence length="417" mass="45466">MKKRSISALLLWKQGATRRVFFLSLGLCLALPGSLFAGGGQSLDTLVENGGIILTRNGATIYERNPDSQFMPASVQKIGTALAAIRILGKEYRFTTRFYLDNDQDLYIQGLADPLLVSEEVALIVASLRVRGLTAVRNIHVDDSGCRLGNGTEGASNTLNPYDAQNSCLAVNFNTINFIKSADSGVRSAEEQTPTLPLMRELAQGLPPGTHRVNATASSNQSLRYVGELFAAMCKKQGVTMRGEIIPGPVPEGLKLLYEHASSKSLDEVLTGLLKYSNNFIANQLFLAIGAKEYGWPATWDKGQRAMTEFYRNELGLSEKDIVVREGSGLSRQNRVTPRGMLAILEAFKPHAGLLPFENNCQRKSGTMTGVYGYAGYFAGARGLDSFVLLLNQPKNTRDQVLELLGAMHGAKGRRKN</sequence>
<dbReference type="Gene3D" id="3.40.710.10">
    <property type="entry name" value="DD-peptidase/beta-lactamase superfamily"/>
    <property type="match status" value="2"/>
</dbReference>
<dbReference type="Proteomes" id="UP001154240">
    <property type="component" value="Unassembled WGS sequence"/>
</dbReference>
<organism evidence="3 4">
    <name type="scientific">Thiovibrio frasassiensis</name>
    <dbReference type="NCBI Taxonomy" id="2984131"/>
    <lineage>
        <taxon>Bacteria</taxon>
        <taxon>Pseudomonadati</taxon>
        <taxon>Thermodesulfobacteriota</taxon>
        <taxon>Desulfobulbia</taxon>
        <taxon>Desulfobulbales</taxon>
        <taxon>Thiovibrionaceae</taxon>
        <taxon>Thiovibrio</taxon>
    </lineage>
</organism>
<gene>
    <name evidence="3" type="ORF">OLX77_11355</name>
</gene>
<dbReference type="GO" id="GO:0004185">
    <property type="term" value="F:serine-type carboxypeptidase activity"/>
    <property type="evidence" value="ECO:0007669"/>
    <property type="project" value="InterPro"/>
</dbReference>
<protein>
    <submittedName>
        <fullName evidence="3">D-alanyl-D-alanine carboxypeptidase</fullName>
    </submittedName>
</protein>
<reference evidence="3" key="1">
    <citation type="journal article" date="2022" name="bioRxiv">
        <title>Thiovibrio frasassiensisgen. nov., sp. nov., an autotrophic, elemental sulfur disproportionating bacterium isolated from sulfidic karst sediment, and proposal of Thiovibrionaceae fam. nov.</title>
        <authorList>
            <person name="Aronson H."/>
            <person name="Thomas C."/>
            <person name="Bhattacharyya M."/>
            <person name="Eckstein S."/>
            <person name="Jensen S."/>
            <person name="Barco R."/>
            <person name="Macalady J."/>
            <person name="Amend J."/>
        </authorList>
    </citation>
    <scope>NUCLEOTIDE SEQUENCE</scope>
    <source>
        <strain evidence="3">RS19-109</strain>
    </source>
</reference>
<evidence type="ECO:0000256" key="1">
    <source>
        <dbReference type="ARBA" id="ARBA00006096"/>
    </source>
</evidence>
<dbReference type="PRINTS" id="PR00922">
    <property type="entry name" value="DADACBPTASE3"/>
</dbReference>
<name>A0A9X4RMZ4_9BACT</name>
<dbReference type="Pfam" id="PF02113">
    <property type="entry name" value="Peptidase_S13"/>
    <property type="match status" value="2"/>
</dbReference>